<evidence type="ECO:0000313" key="3">
    <source>
        <dbReference type="Proteomes" id="UP001596174"/>
    </source>
</evidence>
<organism evidence="2 3">
    <name type="scientific">Streptacidiphilus monticola</name>
    <dbReference type="NCBI Taxonomy" id="2161674"/>
    <lineage>
        <taxon>Bacteria</taxon>
        <taxon>Bacillati</taxon>
        <taxon>Actinomycetota</taxon>
        <taxon>Actinomycetes</taxon>
        <taxon>Kitasatosporales</taxon>
        <taxon>Streptomycetaceae</taxon>
        <taxon>Streptacidiphilus</taxon>
    </lineage>
</organism>
<evidence type="ECO:0008006" key="4">
    <source>
        <dbReference type="Google" id="ProtNLM"/>
    </source>
</evidence>
<proteinExistence type="predicted"/>
<dbReference type="EMBL" id="JBHSQJ010000059">
    <property type="protein sequence ID" value="MFC5908483.1"/>
    <property type="molecule type" value="Genomic_DNA"/>
</dbReference>
<feature type="transmembrane region" description="Helical" evidence="1">
    <location>
        <begin position="86"/>
        <end position="115"/>
    </location>
</feature>
<sequence>MDLAVLAAGAAGAARAGTGAVRNSLALVVLAVAAQAVAWAVASAGRRHLLARSRGDFRSRMSAVLALGLVVDAAAAAAGSPQQAGAGLLLALCLLLRALGHALPALLGAAVGAAVVLIRAPVGWGLALAAVLTAATWVLALRPESYRGELAVPL</sequence>
<reference evidence="3" key="1">
    <citation type="journal article" date="2019" name="Int. J. Syst. Evol. Microbiol.">
        <title>The Global Catalogue of Microorganisms (GCM) 10K type strain sequencing project: providing services to taxonomists for standard genome sequencing and annotation.</title>
        <authorList>
            <consortium name="The Broad Institute Genomics Platform"/>
            <consortium name="The Broad Institute Genome Sequencing Center for Infectious Disease"/>
            <person name="Wu L."/>
            <person name="Ma J."/>
        </authorList>
    </citation>
    <scope>NUCLEOTIDE SEQUENCE [LARGE SCALE GENOMIC DNA]</scope>
    <source>
        <strain evidence="3">JCM 4816</strain>
    </source>
</reference>
<protein>
    <recommendedName>
        <fullName evidence="4">Histidine kinase</fullName>
    </recommendedName>
</protein>
<evidence type="ECO:0000313" key="2">
    <source>
        <dbReference type="EMBL" id="MFC5908483.1"/>
    </source>
</evidence>
<keyword evidence="3" id="KW-1185">Reference proteome</keyword>
<feature type="transmembrane region" description="Helical" evidence="1">
    <location>
        <begin position="63"/>
        <end position="80"/>
    </location>
</feature>
<feature type="transmembrane region" description="Helical" evidence="1">
    <location>
        <begin position="122"/>
        <end position="140"/>
    </location>
</feature>
<keyword evidence="1" id="KW-0472">Membrane</keyword>
<name>A0ABW1G301_9ACTN</name>
<dbReference type="RefSeq" id="WP_380583479.1">
    <property type="nucleotide sequence ID" value="NZ_JBHSQJ010000059.1"/>
</dbReference>
<evidence type="ECO:0000256" key="1">
    <source>
        <dbReference type="SAM" id="Phobius"/>
    </source>
</evidence>
<keyword evidence="1" id="KW-1133">Transmembrane helix</keyword>
<gene>
    <name evidence="2" type="ORF">ACFP3V_14830</name>
</gene>
<comment type="caution">
    <text evidence="2">The sequence shown here is derived from an EMBL/GenBank/DDBJ whole genome shotgun (WGS) entry which is preliminary data.</text>
</comment>
<feature type="transmembrane region" description="Helical" evidence="1">
    <location>
        <begin position="26"/>
        <end position="42"/>
    </location>
</feature>
<dbReference type="Proteomes" id="UP001596174">
    <property type="component" value="Unassembled WGS sequence"/>
</dbReference>
<accession>A0ABW1G301</accession>
<keyword evidence="1" id="KW-0812">Transmembrane</keyword>